<sequence>MSFGPVHGLALFLSLVLPSQLLSQREDPGLLPILSYPTKEVKEKNSSIANSA</sequence>
<dbReference type="HOGENOM" id="CLU_3081681_0_0_0"/>
<dbReference type="AlphaFoldDB" id="B3DYR2"/>
<protein>
    <submittedName>
        <fullName evidence="1">Uncharacterized protein</fullName>
    </submittedName>
</protein>
<dbReference type="EMBL" id="CP000975">
    <property type="protein sequence ID" value="ACD82434.1"/>
    <property type="molecule type" value="Genomic_DNA"/>
</dbReference>
<dbReference type="KEGG" id="min:Minf_0376"/>
<organism evidence="1 2">
    <name type="scientific">Methylacidiphilum infernorum (isolate V4)</name>
    <name type="common">Methylokorus infernorum (strain V4)</name>
    <dbReference type="NCBI Taxonomy" id="481448"/>
    <lineage>
        <taxon>Bacteria</taxon>
        <taxon>Pseudomonadati</taxon>
        <taxon>Verrucomicrobiota</taxon>
        <taxon>Methylacidiphilae</taxon>
        <taxon>Methylacidiphilales</taxon>
        <taxon>Methylacidiphilaceae</taxon>
        <taxon>Methylacidiphilum (ex Ratnadevi et al. 2023)</taxon>
    </lineage>
</organism>
<proteinExistence type="predicted"/>
<evidence type="ECO:0000313" key="2">
    <source>
        <dbReference type="Proteomes" id="UP000009149"/>
    </source>
</evidence>
<dbReference type="Proteomes" id="UP000009149">
    <property type="component" value="Chromosome"/>
</dbReference>
<dbReference type="STRING" id="481448.Minf_0376"/>
<gene>
    <name evidence="1" type="ordered locus">Minf_0376</name>
</gene>
<reference evidence="1 2" key="1">
    <citation type="journal article" date="2008" name="Biol. Direct">
        <title>Complete genome sequence of the extremely acidophilic methanotroph isolate V4, Methylacidiphilum infernorum, a representative of the bacterial phylum Verrucomicrobia.</title>
        <authorList>
            <person name="Hou S."/>
            <person name="Makarova K.S."/>
            <person name="Saw J.H."/>
            <person name="Senin P."/>
            <person name="Ly B.V."/>
            <person name="Zhou Z."/>
            <person name="Ren Y."/>
            <person name="Wang J."/>
            <person name="Galperin M.Y."/>
            <person name="Omelchenko M.V."/>
            <person name="Wolf Y.I."/>
            <person name="Yutin N."/>
            <person name="Koonin E.V."/>
            <person name="Stott M.B."/>
            <person name="Mountain B.W."/>
            <person name="Crowe M.A."/>
            <person name="Smirnova A.V."/>
            <person name="Dunfield P.F."/>
            <person name="Feng L."/>
            <person name="Wang L."/>
            <person name="Alam M."/>
        </authorList>
    </citation>
    <scope>NUCLEOTIDE SEQUENCE [LARGE SCALE GENOMIC DNA]</scope>
    <source>
        <strain evidence="2">Isolate V4</strain>
    </source>
</reference>
<accession>B3DYR2</accession>
<name>B3DYR2_METI4</name>
<evidence type="ECO:0000313" key="1">
    <source>
        <dbReference type="EMBL" id="ACD82434.1"/>
    </source>
</evidence>